<feature type="transmembrane region" description="Helical" evidence="1">
    <location>
        <begin position="101"/>
        <end position="124"/>
    </location>
</feature>
<reference evidence="3 4" key="1">
    <citation type="submission" date="2016-08" db="EMBL/GenBank/DDBJ databases">
        <authorList>
            <person name="Seilhamer J.J."/>
        </authorList>
    </citation>
    <scope>NUCLEOTIDE SEQUENCE [LARGE SCALE GENOMIC DNA]</scope>
    <source>
        <strain evidence="3">ING2-E5A</strain>
    </source>
</reference>
<dbReference type="InterPro" id="IPR025517">
    <property type="entry name" value="DUF4405"/>
</dbReference>
<dbReference type="Pfam" id="PF14358">
    <property type="entry name" value="DUF4405"/>
    <property type="match status" value="1"/>
</dbReference>
<protein>
    <recommendedName>
        <fullName evidence="2">Flavinylation-associated cytochrome domain-containing protein</fullName>
    </recommendedName>
</protein>
<dbReference type="KEGG" id="pmuc:ING2E5A_0977"/>
<accession>A0A1G4G5N1</accession>
<evidence type="ECO:0000313" key="4">
    <source>
        <dbReference type="Proteomes" id="UP000178485"/>
    </source>
</evidence>
<dbReference type="RefSeq" id="WP_071136402.1">
    <property type="nucleotide sequence ID" value="NZ_JBASDY010000122.1"/>
</dbReference>
<evidence type="ECO:0000313" key="3">
    <source>
        <dbReference type="EMBL" id="SCM56641.1"/>
    </source>
</evidence>
<sequence>MKQKWCNQSKLNLSIDIIMLLLLMPLAGIGFLIKYVLIPGIQRNERYGAGVELEFWGLTRHQWGSIHLIISIVFLVLLLLHIILHWKMIVGIFKRMFPDKALCAISATLIAGTGLLMIVFPLFVKPEIVTRKSLHLNRKIKQETLQIASPGEIRKEVSKEADKDVVVSPRAGLNKPKQTLSGTEFVDLEINGRQTLQFVANKFGIPVEKVAADLNIPSERSGERLGRLRRQYAFTMNDVRKSILKNKE</sequence>
<evidence type="ECO:0000256" key="1">
    <source>
        <dbReference type="SAM" id="Phobius"/>
    </source>
</evidence>
<feature type="transmembrane region" description="Helical" evidence="1">
    <location>
        <begin position="66"/>
        <end position="89"/>
    </location>
</feature>
<dbReference type="Proteomes" id="UP000178485">
    <property type="component" value="Chromosome i"/>
</dbReference>
<feature type="domain" description="Flavinylation-associated cytochrome" evidence="2">
    <location>
        <begin position="15"/>
        <end position="86"/>
    </location>
</feature>
<dbReference type="STRING" id="1642646.ING2E5A_0977"/>
<dbReference type="EMBL" id="LT608328">
    <property type="protein sequence ID" value="SCM56641.1"/>
    <property type="molecule type" value="Genomic_DNA"/>
</dbReference>
<dbReference type="AlphaFoldDB" id="A0A1G4G5N1"/>
<evidence type="ECO:0000259" key="2">
    <source>
        <dbReference type="Pfam" id="PF14358"/>
    </source>
</evidence>
<keyword evidence="4" id="KW-1185">Reference proteome</keyword>
<proteinExistence type="predicted"/>
<keyword evidence="1" id="KW-1133">Transmembrane helix</keyword>
<name>A0A1G4G5N1_9BACT</name>
<keyword evidence="1" id="KW-0812">Transmembrane</keyword>
<gene>
    <name evidence="3" type="ORF">ING2E5A_0977</name>
</gene>
<keyword evidence="1" id="KW-0472">Membrane</keyword>
<organism evidence="3 4">
    <name type="scientific">Petrimonas mucosa</name>
    <dbReference type="NCBI Taxonomy" id="1642646"/>
    <lineage>
        <taxon>Bacteria</taxon>
        <taxon>Pseudomonadati</taxon>
        <taxon>Bacteroidota</taxon>
        <taxon>Bacteroidia</taxon>
        <taxon>Bacteroidales</taxon>
        <taxon>Dysgonomonadaceae</taxon>
        <taxon>Petrimonas</taxon>
    </lineage>
</organism>
<feature type="transmembrane region" description="Helical" evidence="1">
    <location>
        <begin position="12"/>
        <end position="37"/>
    </location>
</feature>